<dbReference type="InterPro" id="IPR036736">
    <property type="entry name" value="ACP-like_sf"/>
</dbReference>
<dbReference type="eggNOG" id="COG1022">
    <property type="taxonomic scope" value="Bacteria"/>
</dbReference>
<dbReference type="GO" id="GO:0016746">
    <property type="term" value="F:acyltransferase activity"/>
    <property type="evidence" value="ECO:0007669"/>
    <property type="project" value="InterPro"/>
</dbReference>
<reference evidence="3 4" key="1">
    <citation type="journal article" date="2009" name="Appl. Environ. Microbiol.">
        <title>Three genomes from the phylum Acidobacteria provide insight into the lifestyles of these microorganisms in soils.</title>
        <authorList>
            <person name="Ward N.L."/>
            <person name="Challacombe J.F."/>
            <person name="Janssen P.H."/>
            <person name="Henrissat B."/>
            <person name="Coutinho P.M."/>
            <person name="Wu M."/>
            <person name="Xie G."/>
            <person name="Haft D.H."/>
            <person name="Sait M."/>
            <person name="Badger J."/>
            <person name="Barabote R.D."/>
            <person name="Bradley B."/>
            <person name="Brettin T.S."/>
            <person name="Brinkac L.M."/>
            <person name="Bruce D."/>
            <person name="Creasy T."/>
            <person name="Daugherty S.C."/>
            <person name="Davidsen T.M."/>
            <person name="DeBoy R.T."/>
            <person name="Detter J.C."/>
            <person name="Dodson R.J."/>
            <person name="Durkin A.S."/>
            <person name="Ganapathy A."/>
            <person name="Gwinn-Giglio M."/>
            <person name="Han C.S."/>
            <person name="Khouri H."/>
            <person name="Kiss H."/>
            <person name="Kothari S.P."/>
            <person name="Madupu R."/>
            <person name="Nelson K.E."/>
            <person name="Nelson W.C."/>
            <person name="Paulsen I."/>
            <person name="Penn K."/>
            <person name="Ren Q."/>
            <person name="Rosovitz M.J."/>
            <person name="Selengut J.D."/>
            <person name="Shrivastava S."/>
            <person name="Sullivan S.A."/>
            <person name="Tapia R."/>
            <person name="Thompson L.S."/>
            <person name="Watkins K.L."/>
            <person name="Yang Q."/>
            <person name="Yu C."/>
            <person name="Zafar N."/>
            <person name="Zhou L."/>
            <person name="Kuske C.R."/>
        </authorList>
    </citation>
    <scope>NUCLEOTIDE SEQUENCE [LARGE SCALE GENOMIC DNA]</scope>
    <source>
        <strain evidence="4">ATCC 51196 / DSM 11244 / BCRC 80197 / JCM 7670 / NBRC 15755 / NCIMB 13165 / 161</strain>
    </source>
</reference>
<dbReference type="SUPFAM" id="SSF56801">
    <property type="entry name" value="Acetyl-CoA synthetase-like"/>
    <property type="match status" value="1"/>
</dbReference>
<organism evidence="3 4">
    <name type="scientific">Acidobacterium capsulatum (strain ATCC 51196 / DSM 11244 / BCRC 80197 / JCM 7670 / NBRC 15755 / NCIMB 13165 / 161)</name>
    <dbReference type="NCBI Taxonomy" id="240015"/>
    <lineage>
        <taxon>Bacteria</taxon>
        <taxon>Pseudomonadati</taxon>
        <taxon>Acidobacteriota</taxon>
        <taxon>Terriglobia</taxon>
        <taxon>Terriglobales</taxon>
        <taxon>Acidobacteriaceae</taxon>
        <taxon>Acidobacterium</taxon>
    </lineage>
</organism>
<sequence>MRYTLTTLLDDYRKRGNETAVVSHRGVRRYKASYAEIVTLSDRFSAELLRRGIRPGDRVILWGENSAEWIGAFYGCMQRGVLAVPLDAAGSTEFTQRILRETNPRLIAGDHELLQRLPAPNAPALAFADFPSALPAAQSSTTDPSVGPDTPMQILFTSGTTAEPKGIVHTHRNMVSSLAPIEREIQKYLRYERIVHPLRFLHTLPLSHVFGQFMGLWIPPLLGAEVHFDSRLQASHIIQTIHDERISLLVAVPRVLDILRSHLLDRDPELVTQLQAAQNSSVWKRWWRFRRIHSLIGYKFWAFVCGGASLPPDLESFWITLGFALIQGYGMTESSALITLNHPFRPGRGTIGKVLPGRDVRLTEEGEILVRGDMISSATWQQGALRSNESPWLATGDLAKEDASGNLQFLGRRNQLIVTPSGMNVHPEDVESVLSQQPGVASCAVVPHAVPNGSEPAAVLVFRGSPQEAQQAILAANAALAGHQRIRYFKLWPELDLPRTATGKIQRRTLIEWINQPNQPNQPEAQSPSANEDPVTRAIVSITARTPADLSDHSRLEEDFGLDSLGRVQLQEKLELQLGRTLEDAALQQAVTLGDLRKALGLQYVSIEGTNSHPLPEQAPALSKSTHQALPDIYPRWPWTHPARLLRNAFLECVLRPLVWLFAAPRAQRPPASSNSKPLLIIANHVNNYDAALVLYGLPPAHRRRISIAMAADILSSWRQRRGEDLWMPSLTGPLVYWLVTLLFNVFPLPRGAGFRQSFEHAGRALDSGFDVLLFPEGHQTGGHLAPFRPGIGLLVQQTQATVLPVALAGYGAPRSARGFHSGSIEMRVGQLLHFDPTTSAESITEQLHAAMASLLGEPRV</sequence>
<dbReference type="PROSITE" id="PS50075">
    <property type="entry name" value="CARRIER"/>
    <property type="match status" value="1"/>
</dbReference>
<dbReference type="RefSeq" id="WP_015897769.1">
    <property type="nucleotide sequence ID" value="NC_012483.1"/>
</dbReference>
<accession>C1F2P5</accession>
<dbReference type="PANTHER" id="PTHR43201">
    <property type="entry name" value="ACYL-COA SYNTHETASE"/>
    <property type="match status" value="1"/>
</dbReference>
<dbReference type="AlphaFoldDB" id="C1F2P5"/>
<feature type="domain" description="Carrier" evidence="2">
    <location>
        <begin position="526"/>
        <end position="604"/>
    </location>
</feature>
<name>C1F2P5_ACIC5</name>
<dbReference type="InterPro" id="IPR002123">
    <property type="entry name" value="Plipid/glycerol_acylTrfase"/>
</dbReference>
<dbReference type="EMBL" id="CP001472">
    <property type="protein sequence ID" value="ACO33302.1"/>
    <property type="molecule type" value="Genomic_DNA"/>
</dbReference>
<dbReference type="Gene3D" id="3.30.300.30">
    <property type="match status" value="1"/>
</dbReference>
<protein>
    <submittedName>
        <fullName evidence="3">AMP-binding enzyme</fullName>
    </submittedName>
</protein>
<comment type="similarity">
    <text evidence="1">Belongs to the ATP-dependent AMP-binding enzyme family.</text>
</comment>
<dbReference type="SUPFAM" id="SSF69593">
    <property type="entry name" value="Glycerol-3-phosphate (1)-acyltransferase"/>
    <property type="match status" value="1"/>
</dbReference>
<evidence type="ECO:0000313" key="4">
    <source>
        <dbReference type="Proteomes" id="UP000002207"/>
    </source>
</evidence>
<dbReference type="OrthoDB" id="9803968at2"/>
<dbReference type="SUPFAM" id="SSF47336">
    <property type="entry name" value="ACP-like"/>
    <property type="match status" value="1"/>
</dbReference>
<dbReference type="Proteomes" id="UP000002207">
    <property type="component" value="Chromosome"/>
</dbReference>
<dbReference type="InterPro" id="IPR025110">
    <property type="entry name" value="AMP-bd_C"/>
</dbReference>
<dbReference type="Pfam" id="PF13193">
    <property type="entry name" value="AMP-binding_C"/>
    <property type="match status" value="1"/>
</dbReference>
<dbReference type="STRING" id="240015.ACP_2704"/>
<dbReference type="Pfam" id="PF00550">
    <property type="entry name" value="PP-binding"/>
    <property type="match status" value="1"/>
</dbReference>
<dbReference type="CDD" id="cd07989">
    <property type="entry name" value="LPLAT_AGPAT-like"/>
    <property type="match status" value="1"/>
</dbReference>
<dbReference type="HOGENOM" id="CLU_000022_45_1_0"/>
<dbReference type="InParanoid" id="C1F2P5"/>
<dbReference type="Pfam" id="PF00501">
    <property type="entry name" value="AMP-binding"/>
    <property type="match status" value="1"/>
</dbReference>
<dbReference type="Gene3D" id="1.10.1200.10">
    <property type="entry name" value="ACP-like"/>
    <property type="match status" value="1"/>
</dbReference>
<dbReference type="InterPro" id="IPR042099">
    <property type="entry name" value="ANL_N_sf"/>
</dbReference>
<dbReference type="InterPro" id="IPR000873">
    <property type="entry name" value="AMP-dep_synth/lig_dom"/>
</dbReference>
<dbReference type="InterPro" id="IPR045851">
    <property type="entry name" value="AMP-bd_C_sf"/>
</dbReference>
<dbReference type="SMART" id="SM00563">
    <property type="entry name" value="PlsC"/>
    <property type="match status" value="1"/>
</dbReference>
<dbReference type="KEGG" id="aca:ACP_2704"/>
<dbReference type="Gene3D" id="3.40.50.12780">
    <property type="entry name" value="N-terminal domain of ligase-like"/>
    <property type="match status" value="1"/>
</dbReference>
<gene>
    <name evidence="3" type="ordered locus">ACP_2704</name>
</gene>
<proteinExistence type="inferred from homology"/>
<dbReference type="GO" id="GO:0006631">
    <property type="term" value="P:fatty acid metabolic process"/>
    <property type="evidence" value="ECO:0007669"/>
    <property type="project" value="TreeGrafter"/>
</dbReference>
<evidence type="ECO:0000313" key="3">
    <source>
        <dbReference type="EMBL" id="ACO33302.1"/>
    </source>
</evidence>
<dbReference type="PANTHER" id="PTHR43201:SF8">
    <property type="entry name" value="ACYL-COA SYNTHETASE FAMILY MEMBER 3"/>
    <property type="match status" value="1"/>
</dbReference>
<evidence type="ECO:0000259" key="2">
    <source>
        <dbReference type="PROSITE" id="PS50075"/>
    </source>
</evidence>
<keyword evidence="4" id="KW-1185">Reference proteome</keyword>
<dbReference type="eggNOG" id="COG0204">
    <property type="taxonomic scope" value="Bacteria"/>
</dbReference>
<evidence type="ECO:0000256" key="1">
    <source>
        <dbReference type="ARBA" id="ARBA00006432"/>
    </source>
</evidence>
<dbReference type="InterPro" id="IPR009081">
    <property type="entry name" value="PP-bd_ACP"/>
</dbReference>
<dbReference type="GO" id="GO:0031956">
    <property type="term" value="F:medium-chain fatty acid-CoA ligase activity"/>
    <property type="evidence" value="ECO:0007669"/>
    <property type="project" value="TreeGrafter"/>
</dbReference>